<protein>
    <recommendedName>
        <fullName evidence="1">Methyltransferase domain-containing protein</fullName>
    </recommendedName>
</protein>
<evidence type="ECO:0000259" key="1">
    <source>
        <dbReference type="Pfam" id="PF13847"/>
    </source>
</evidence>
<dbReference type="InterPro" id="IPR025714">
    <property type="entry name" value="Methyltranfer_dom"/>
</dbReference>
<organism evidence="2 3">
    <name type="scientific">Periconia digitata</name>
    <dbReference type="NCBI Taxonomy" id="1303443"/>
    <lineage>
        <taxon>Eukaryota</taxon>
        <taxon>Fungi</taxon>
        <taxon>Dikarya</taxon>
        <taxon>Ascomycota</taxon>
        <taxon>Pezizomycotina</taxon>
        <taxon>Dothideomycetes</taxon>
        <taxon>Pleosporomycetidae</taxon>
        <taxon>Pleosporales</taxon>
        <taxon>Massarineae</taxon>
        <taxon>Periconiaceae</taxon>
        <taxon>Periconia</taxon>
    </lineage>
</organism>
<dbReference type="PANTHER" id="PTHR43861">
    <property type="entry name" value="TRANS-ACONITATE 2-METHYLTRANSFERASE-RELATED"/>
    <property type="match status" value="1"/>
</dbReference>
<name>A0A9W4XP24_9PLEO</name>
<dbReference type="InterPro" id="IPR029063">
    <property type="entry name" value="SAM-dependent_MTases_sf"/>
</dbReference>
<dbReference type="Proteomes" id="UP001152607">
    <property type="component" value="Unassembled WGS sequence"/>
</dbReference>
<dbReference type="SUPFAM" id="SSF53335">
    <property type="entry name" value="S-adenosyl-L-methionine-dependent methyltransferases"/>
    <property type="match status" value="1"/>
</dbReference>
<dbReference type="AlphaFoldDB" id="A0A9W4XP24"/>
<feature type="domain" description="Methyltransferase" evidence="1">
    <location>
        <begin position="108"/>
        <end position="211"/>
    </location>
</feature>
<dbReference type="Gene3D" id="3.40.50.150">
    <property type="entry name" value="Vaccinia Virus protein VP39"/>
    <property type="match status" value="1"/>
</dbReference>
<keyword evidence="3" id="KW-1185">Reference proteome</keyword>
<reference evidence="2" key="1">
    <citation type="submission" date="2023-01" db="EMBL/GenBank/DDBJ databases">
        <authorList>
            <person name="Van Ghelder C."/>
            <person name="Rancurel C."/>
        </authorList>
    </citation>
    <scope>NUCLEOTIDE SEQUENCE</scope>
    <source>
        <strain evidence="2">CNCM I-4278</strain>
    </source>
</reference>
<gene>
    <name evidence="2" type="ORF">PDIGIT_LOCUS8654</name>
</gene>
<accession>A0A9W4XP24</accession>
<dbReference type="PANTHER" id="PTHR43861:SF1">
    <property type="entry name" value="TRANS-ACONITATE 2-METHYLTRANSFERASE"/>
    <property type="match status" value="1"/>
</dbReference>
<dbReference type="EMBL" id="CAOQHR010000006">
    <property type="protein sequence ID" value="CAI6335570.1"/>
    <property type="molecule type" value="Genomic_DNA"/>
</dbReference>
<evidence type="ECO:0000313" key="3">
    <source>
        <dbReference type="Proteomes" id="UP001152607"/>
    </source>
</evidence>
<dbReference type="Pfam" id="PF13847">
    <property type="entry name" value="Methyltransf_31"/>
    <property type="match status" value="1"/>
</dbReference>
<comment type="caution">
    <text evidence="2">The sequence shown here is derived from an EMBL/GenBank/DDBJ whole genome shotgun (WGS) entry which is preliminary data.</text>
</comment>
<proteinExistence type="predicted"/>
<sequence>MQSSIAYRYLYILTSSTLSVLPTKPSKGPRSAIGNASRRCFQNKVNNKSSFLTLKLSKQSNNRTQRLIGNMAMISLGLDTKELAHQYEAVSEAQYQAGLSLLKKLEITAGQRVLDVGAGTGRLASYAASLVGQDGRVIGIDPLEDRINVARSKNQPNLSFDVGDAQDLSQFDSASFDVAYLNCVLHWLPDQLGALNQIARVLKPGGRLGILGGSGDRPPVFETIKKHVLSHERYRDYPESTGNVANFPTQHELESLLQAAGLCGTASFTERSIITMQDAESMLGWLDASTFGNYVGHLPKNLCDTARNELGKEFEQLRTDRGVEMEMVWLGAVAIQV</sequence>
<dbReference type="CDD" id="cd02440">
    <property type="entry name" value="AdoMet_MTases"/>
    <property type="match status" value="1"/>
</dbReference>
<evidence type="ECO:0000313" key="2">
    <source>
        <dbReference type="EMBL" id="CAI6335570.1"/>
    </source>
</evidence>
<dbReference type="OrthoDB" id="8300214at2759"/>